<feature type="transmembrane region" description="Helical" evidence="1">
    <location>
        <begin position="6"/>
        <end position="25"/>
    </location>
</feature>
<keyword evidence="1" id="KW-0812">Transmembrane</keyword>
<reference evidence="2 3" key="1">
    <citation type="journal article" date="2011" name="Front. Microbiol.">
        <title>Genomic signatures of strain selection and enhancement in Bacillus atrophaeus var. globigii, a historical biowarfare simulant.</title>
        <authorList>
            <person name="Gibbons H.S."/>
            <person name="Broomall S.M."/>
            <person name="McNew L.A."/>
            <person name="Daligault H."/>
            <person name="Chapman C."/>
            <person name="Bruce D."/>
            <person name="Karavis M."/>
            <person name="Krepps M."/>
            <person name="McGregor P.A."/>
            <person name="Hong C."/>
            <person name="Park K.H."/>
            <person name="Akmal A."/>
            <person name="Feldman A."/>
            <person name="Lin J.S."/>
            <person name="Chang W.E."/>
            <person name="Higgs B.W."/>
            <person name="Demirev P."/>
            <person name="Lindquist J."/>
            <person name="Liem A."/>
            <person name="Fochler E."/>
            <person name="Read T.D."/>
            <person name="Tapia R."/>
            <person name="Johnson S."/>
            <person name="Bishop-Lilly K.A."/>
            <person name="Detter C."/>
            <person name="Han C."/>
            <person name="Sozhamannan S."/>
            <person name="Rosenzweig C.N."/>
            <person name="Skowronski E.W."/>
        </authorList>
    </citation>
    <scope>NUCLEOTIDE SEQUENCE [LARGE SCALE GENOMIC DNA]</scope>
    <source>
        <strain evidence="2 3">Y4G10-17</strain>
    </source>
</reference>
<organism evidence="2 3">
    <name type="scientific">Aliidiomarina soli</name>
    <dbReference type="NCBI Taxonomy" id="1928574"/>
    <lineage>
        <taxon>Bacteria</taxon>
        <taxon>Pseudomonadati</taxon>
        <taxon>Pseudomonadota</taxon>
        <taxon>Gammaproteobacteria</taxon>
        <taxon>Alteromonadales</taxon>
        <taxon>Idiomarinaceae</taxon>
        <taxon>Aliidiomarina</taxon>
    </lineage>
</organism>
<dbReference type="EMBL" id="PIPO01000001">
    <property type="protein sequence ID" value="RUO35115.1"/>
    <property type="molecule type" value="Genomic_DNA"/>
</dbReference>
<feature type="transmembrane region" description="Helical" evidence="1">
    <location>
        <begin position="103"/>
        <end position="124"/>
    </location>
</feature>
<keyword evidence="1" id="KW-0472">Membrane</keyword>
<protein>
    <submittedName>
        <fullName evidence="2">Uncharacterized protein</fullName>
    </submittedName>
</protein>
<sequence>MESLGIAIQLLFVLIMVVVPVYCAFRRFSFLKLNLVSIPVMCLMIAIGAYWPHFYADLRLYLMDFDFDGMSDVERARNVAPELRELATKLYWSNMGIGWPLKAMIGMVLLLPYPTAVWVLSLVLRKVRDVACKKHT</sequence>
<evidence type="ECO:0000256" key="1">
    <source>
        <dbReference type="SAM" id="Phobius"/>
    </source>
</evidence>
<keyword evidence="3" id="KW-1185">Reference proteome</keyword>
<comment type="caution">
    <text evidence="2">The sequence shown here is derived from an EMBL/GenBank/DDBJ whole genome shotgun (WGS) entry which is preliminary data.</text>
</comment>
<evidence type="ECO:0000313" key="2">
    <source>
        <dbReference type="EMBL" id="RUO35115.1"/>
    </source>
</evidence>
<feature type="transmembrane region" description="Helical" evidence="1">
    <location>
        <begin position="32"/>
        <end position="51"/>
    </location>
</feature>
<name>A0A432WMW5_9GAMM</name>
<gene>
    <name evidence="2" type="ORF">CWE14_03720</name>
</gene>
<evidence type="ECO:0000313" key="3">
    <source>
        <dbReference type="Proteomes" id="UP000287823"/>
    </source>
</evidence>
<dbReference type="AlphaFoldDB" id="A0A432WMW5"/>
<proteinExistence type="predicted"/>
<dbReference type="Proteomes" id="UP000287823">
    <property type="component" value="Unassembled WGS sequence"/>
</dbReference>
<accession>A0A432WMW5</accession>
<keyword evidence="1" id="KW-1133">Transmembrane helix</keyword>